<dbReference type="Pfam" id="PF17678">
    <property type="entry name" value="Glyco_hydro_92N"/>
    <property type="match status" value="1"/>
</dbReference>
<reference evidence="2" key="1">
    <citation type="submission" date="2018-06" db="EMBL/GenBank/DDBJ databases">
        <authorList>
            <person name="Zhirakovskaya E."/>
        </authorList>
    </citation>
    <scope>NUCLEOTIDE SEQUENCE</scope>
</reference>
<dbReference type="FunFam" id="3.30.2080.10:FF:000001">
    <property type="entry name" value="Alpha-1,2-mannosidase subfamily"/>
    <property type="match status" value="1"/>
</dbReference>
<dbReference type="InterPro" id="IPR008928">
    <property type="entry name" value="6-hairpin_glycosidase_sf"/>
</dbReference>
<dbReference type="SMART" id="SM00758">
    <property type="entry name" value="PA14"/>
    <property type="match status" value="1"/>
</dbReference>
<dbReference type="SUPFAM" id="SSF56988">
    <property type="entry name" value="Anthrax protective antigen"/>
    <property type="match status" value="1"/>
</dbReference>
<dbReference type="NCBIfam" id="TIGR01180">
    <property type="entry name" value="aman2_put"/>
    <property type="match status" value="1"/>
</dbReference>
<dbReference type="Gene3D" id="1.20.1050.60">
    <property type="entry name" value="alpha-1,2-mannosidase"/>
    <property type="match status" value="1"/>
</dbReference>
<dbReference type="InterPro" id="IPR041371">
    <property type="entry name" value="GH92_N"/>
</dbReference>
<dbReference type="InterPro" id="IPR014718">
    <property type="entry name" value="GH-type_carb-bd"/>
</dbReference>
<dbReference type="Gene3D" id="2.70.98.10">
    <property type="match status" value="1"/>
</dbReference>
<protein>
    <submittedName>
        <fullName evidence="2">Alpha-1,2-mannosidase</fullName>
    </submittedName>
</protein>
<proteinExistence type="predicted"/>
<dbReference type="GO" id="GO:0005975">
    <property type="term" value="P:carbohydrate metabolic process"/>
    <property type="evidence" value="ECO:0007669"/>
    <property type="project" value="InterPro"/>
</dbReference>
<dbReference type="PANTHER" id="PTHR12143:SF39">
    <property type="entry name" value="SECRETED PROTEIN"/>
    <property type="match status" value="1"/>
</dbReference>
<dbReference type="AlphaFoldDB" id="A0A3B1BQN3"/>
<dbReference type="GO" id="GO:0005829">
    <property type="term" value="C:cytosol"/>
    <property type="evidence" value="ECO:0007669"/>
    <property type="project" value="TreeGrafter"/>
</dbReference>
<dbReference type="Pfam" id="PF13290">
    <property type="entry name" value="CHB_HEX_C_1"/>
    <property type="match status" value="1"/>
</dbReference>
<evidence type="ECO:0000259" key="1">
    <source>
        <dbReference type="PROSITE" id="PS51820"/>
    </source>
</evidence>
<dbReference type="Gene3D" id="1.20.1610.10">
    <property type="entry name" value="alpha-1,2-mannosidases domains"/>
    <property type="match status" value="1"/>
</dbReference>
<dbReference type="InterPro" id="IPR037524">
    <property type="entry name" value="PA14/GLEYA"/>
</dbReference>
<dbReference type="InterPro" id="IPR011658">
    <property type="entry name" value="PA14_dom"/>
</dbReference>
<dbReference type="InterPro" id="IPR005887">
    <property type="entry name" value="GH92_a_mannosidase_put"/>
</dbReference>
<organism evidence="2">
    <name type="scientific">hydrothermal vent metagenome</name>
    <dbReference type="NCBI Taxonomy" id="652676"/>
    <lineage>
        <taxon>unclassified sequences</taxon>
        <taxon>metagenomes</taxon>
        <taxon>ecological metagenomes</taxon>
    </lineage>
</organism>
<dbReference type="PROSITE" id="PS51820">
    <property type="entry name" value="PA14"/>
    <property type="match status" value="1"/>
</dbReference>
<dbReference type="GO" id="GO:0030246">
    <property type="term" value="F:carbohydrate binding"/>
    <property type="evidence" value="ECO:0007669"/>
    <property type="project" value="InterPro"/>
</dbReference>
<name>A0A3B1BQN3_9ZZZZ</name>
<dbReference type="InterPro" id="IPR012939">
    <property type="entry name" value="Glyco_hydro_92"/>
</dbReference>
<dbReference type="EMBL" id="UOGD01000095">
    <property type="protein sequence ID" value="VAX18242.1"/>
    <property type="molecule type" value="Genomic_DNA"/>
</dbReference>
<accession>A0A3B1BQN3</accession>
<feature type="domain" description="PA14" evidence="1">
    <location>
        <begin position="846"/>
        <end position="982"/>
    </location>
</feature>
<dbReference type="InterPro" id="IPR059177">
    <property type="entry name" value="GH29D-like_dom"/>
</dbReference>
<dbReference type="SUPFAM" id="SSF48208">
    <property type="entry name" value="Six-hairpin glycosidases"/>
    <property type="match status" value="1"/>
</dbReference>
<gene>
    <name evidence="2" type="ORF">MNBD_IGNAVI01-1974</name>
</gene>
<dbReference type="PROSITE" id="PS51257">
    <property type="entry name" value="PROKAR_LIPOPROTEIN"/>
    <property type="match status" value="1"/>
</dbReference>
<sequence length="988" mass="112370">MITYLKSNYIRQVIKLFSITLSLIIIASCKDATDKDLTNYVDPFIGTAGHGHTFPGATVPFGMVQISPDTRMENWDGSSGYHYSDKTIMGFSQTHLSGTGAPEYCDILLMPTVGKVQVLVGDENNSKTGYRSSFSHDNEYASPGYYNVLLDDYNVKVELTSTKRAGFHQYTFPASDSSNIIIDLLNRDRVLDSGIHIINDSEISGFRRSTRWAKDQHVYFYAKFSRPFKSFGIAVNDELVDDIRDADGKNIKAFVSYSTKQNEKVLVKIGISSVSIDNAKMNLDAEIKDWDFNKIKQQANDVWNKHLSKIKIEGGTEKQLRIFYTSLYHTAIEPNLFNDVDGRYRGVDLKMHKAEGFNRYTVFSLWDVFRAEMPLYTILEPSRMNDFIKSFLAAYKHGGRLPHWEIWGTHSGSMIGHHSLPVILDAYNKGIRDYDVDLAYKAMKNQVDKEGYYSRMGYIPADKGSGSVSVVMEYAYNDWCLAEMAKNLGKEEDYLTYQQRAQFYRNVFDSTTGFMRPKNSDRSWVEPFDPTEGSEHFVEGNSYQYSLFAPHDISGLIQLIGGDKKFEDWLDSLFTVKSKHDTSVLDASGLIGQYAHGNEPSHHMAYLYNYVGAAYKTQRMVRQILSTMYDDTPDGLEGNEDCGQMSAWYVLSSMGFYPVNPGDAKYVIGSPLFEKVTINLENGKQFIIEAKNVSDKNMYIQSATLNGKPYTRSWFSHDVITNGGKFVFEMGSTPNYDWGTSKADRPSTPLLQPTVSMPYVVEPERNFLNKIKVTLDCDTKGAKIYYTTNGSEPTEKSKRYTAPIELRKTTLLKYKAYKKGLLSSLTAFEKFNKLEYENYKNYTGIPLSPGLKYKYYEAKVMGVKELSPLKPKKTGIISNFAIDNRTRDDYFAYEYDGYIKIPRDGAYTFYNKTNDGSVFYLDGKKFIDMDGGHPAYESFKTIALKKGVYKIGQKYFQMAGGLMNRVSWKGPGFDKSEIPPSVLFHRNK</sequence>
<dbReference type="Pfam" id="PF07691">
    <property type="entry name" value="PA14"/>
    <property type="match status" value="1"/>
</dbReference>
<dbReference type="GO" id="GO:0006516">
    <property type="term" value="P:glycoprotein catabolic process"/>
    <property type="evidence" value="ECO:0007669"/>
    <property type="project" value="TreeGrafter"/>
</dbReference>
<dbReference type="Gene3D" id="3.90.182.10">
    <property type="entry name" value="Toxin - Anthrax Protective Antigen,domain 1"/>
    <property type="match status" value="1"/>
</dbReference>
<dbReference type="PANTHER" id="PTHR12143">
    <property type="entry name" value="PEPTIDE N-GLYCANASE PNGASE -RELATED"/>
    <property type="match status" value="1"/>
</dbReference>
<dbReference type="Pfam" id="PF07971">
    <property type="entry name" value="Glyco_hydro_92"/>
    <property type="match status" value="1"/>
</dbReference>
<dbReference type="GO" id="GO:0000224">
    <property type="term" value="F:peptide-N4-(N-acetyl-beta-glucosaminyl)asparagine amidase activity"/>
    <property type="evidence" value="ECO:0007669"/>
    <property type="project" value="TreeGrafter"/>
</dbReference>
<evidence type="ECO:0000313" key="2">
    <source>
        <dbReference type="EMBL" id="VAX18242.1"/>
    </source>
</evidence>
<dbReference type="InterPro" id="IPR050883">
    <property type="entry name" value="PNGase"/>
</dbReference>
<dbReference type="Gene3D" id="3.30.2080.10">
    <property type="entry name" value="GH92 mannosidase domain"/>
    <property type="match status" value="1"/>
</dbReference>